<proteinExistence type="inferred from homology"/>
<keyword evidence="12 17" id="KW-1278">Translocase</keyword>
<dbReference type="InterPro" id="IPR008250">
    <property type="entry name" value="ATPase_P-typ_transduc_dom_A_sf"/>
</dbReference>
<dbReference type="InterPro" id="IPR018303">
    <property type="entry name" value="ATPase_P-typ_P_site"/>
</dbReference>
<evidence type="ECO:0000256" key="4">
    <source>
        <dbReference type="ARBA" id="ARBA00012476"/>
    </source>
</evidence>
<dbReference type="AlphaFoldDB" id="A0AAW1R7T3"/>
<evidence type="ECO:0000256" key="12">
    <source>
        <dbReference type="ARBA" id="ARBA00022967"/>
    </source>
</evidence>
<evidence type="ECO:0000256" key="3">
    <source>
        <dbReference type="ARBA" id="ARBA00008804"/>
    </source>
</evidence>
<dbReference type="Pfam" id="PF00690">
    <property type="entry name" value="Cation_ATPase_N"/>
    <property type="match status" value="1"/>
</dbReference>
<dbReference type="EMBL" id="JALJOR010000001">
    <property type="protein sequence ID" value="KAK9829684.1"/>
    <property type="molecule type" value="Genomic_DNA"/>
</dbReference>
<keyword evidence="9 17" id="KW-0547">Nucleotide-binding</keyword>
<protein>
    <recommendedName>
        <fullName evidence="16 17">Plasma membrane ATPase</fullName>
        <ecNumber evidence="4 17">7.1.2.1</ecNumber>
    </recommendedName>
</protein>
<dbReference type="Gene3D" id="3.40.50.1000">
    <property type="entry name" value="HAD superfamily/HAD-like"/>
    <property type="match status" value="1"/>
</dbReference>
<evidence type="ECO:0000313" key="21">
    <source>
        <dbReference type="Proteomes" id="UP001489004"/>
    </source>
</evidence>
<dbReference type="InterPro" id="IPR004014">
    <property type="entry name" value="ATPase_P-typ_cation-transptr_N"/>
</dbReference>
<keyword evidence="17" id="KW-0813">Transport</keyword>
<dbReference type="FunFam" id="2.70.150.10:FF:000042">
    <property type="entry name" value="Plasma membrane ATPase"/>
    <property type="match status" value="1"/>
</dbReference>
<organism evidence="20 21">
    <name type="scientific">[Myrmecia] bisecta</name>
    <dbReference type="NCBI Taxonomy" id="41462"/>
    <lineage>
        <taxon>Eukaryota</taxon>
        <taxon>Viridiplantae</taxon>
        <taxon>Chlorophyta</taxon>
        <taxon>core chlorophytes</taxon>
        <taxon>Trebouxiophyceae</taxon>
        <taxon>Trebouxiales</taxon>
        <taxon>Trebouxiaceae</taxon>
        <taxon>Myrmecia</taxon>
    </lineage>
</organism>
<evidence type="ECO:0000256" key="7">
    <source>
        <dbReference type="ARBA" id="ARBA00022692"/>
    </source>
</evidence>
<dbReference type="Pfam" id="PF00122">
    <property type="entry name" value="E1-E2_ATPase"/>
    <property type="match status" value="1"/>
</dbReference>
<keyword evidence="17" id="KW-0375">Hydrogen ion transport</keyword>
<dbReference type="GO" id="GO:0120029">
    <property type="term" value="P:proton export across plasma membrane"/>
    <property type="evidence" value="ECO:0007669"/>
    <property type="project" value="UniProtKB-UniRule"/>
</dbReference>
<dbReference type="Pfam" id="PF00702">
    <property type="entry name" value="Hydrolase"/>
    <property type="match status" value="1"/>
</dbReference>
<dbReference type="Gene3D" id="3.40.1110.10">
    <property type="entry name" value="Calcium-transporting ATPase, cytoplasmic domain N"/>
    <property type="match status" value="1"/>
</dbReference>
<evidence type="ECO:0000256" key="14">
    <source>
        <dbReference type="ARBA" id="ARBA00023136"/>
    </source>
</evidence>
<evidence type="ECO:0000256" key="8">
    <source>
        <dbReference type="ARBA" id="ARBA00022723"/>
    </source>
</evidence>
<dbReference type="GO" id="GO:0005524">
    <property type="term" value="F:ATP binding"/>
    <property type="evidence" value="ECO:0007669"/>
    <property type="project" value="UniProtKB-UniRule"/>
</dbReference>
<evidence type="ECO:0000256" key="15">
    <source>
        <dbReference type="ARBA" id="ARBA00048122"/>
    </source>
</evidence>
<dbReference type="SFLD" id="SFLDS00003">
    <property type="entry name" value="Haloacid_Dehalogenase"/>
    <property type="match status" value="1"/>
</dbReference>
<dbReference type="Gene3D" id="1.20.1110.10">
    <property type="entry name" value="Calcium-transporting ATPase, transmembrane domain"/>
    <property type="match status" value="1"/>
</dbReference>
<dbReference type="SFLD" id="SFLDF00027">
    <property type="entry name" value="p-type_atpase"/>
    <property type="match status" value="1"/>
</dbReference>
<evidence type="ECO:0000313" key="20">
    <source>
        <dbReference type="EMBL" id="KAK9829684.1"/>
    </source>
</evidence>
<feature type="transmembrane region" description="Helical" evidence="17">
    <location>
        <begin position="725"/>
        <end position="745"/>
    </location>
</feature>
<evidence type="ECO:0000256" key="16">
    <source>
        <dbReference type="ARBA" id="ARBA00071631"/>
    </source>
</evidence>
<dbReference type="InterPro" id="IPR023214">
    <property type="entry name" value="HAD_sf"/>
</dbReference>
<sequence>MAATNGKGAADTAVPINGDAHKEEVDFAKISIPEAFNVLKCTPKGLTSEEAKDRLDEYGPNKLPESTRNPVLIFLGYMWNPLSWAMEVAAIMSIALLDYADFALIVALLVGNAVISFKEEAGADKAIKALTAALAPKAKVLRDGKVETIDAVNLVPGDVVIIRLGDIVPADLKLLGEEGEEDHPMQVDQAALTGESMPVKKFTGATAFSGSAIKQGERHALVYATGSNTFFGRAAALIGSTHNVANVQKIMTRIGGTCLVTIFIWCIIELAVQFGHYEHSCHAGEDRCPTLTNMLVIVVGGIPIAMPTVLTVTLALGAYKLAKEGAIVARMSAVEEMAGMDILCSDKTGTLTLNKLSVDAKSVFPMMGHSVEETLKFGALSANIVTEEPIDMVMHESYPGNKTLWDEYEMVRFLPFNPTDKITVATVRDKATGKVIRVMKGAPQVILKKCVNAADLNTVGTAKITEYANRGFRGLGIAKSGEGGGSTGDWEMVGLIPLYDPPRHDTKETIERCIEKGISVKMVTGDQLLIGKETARQLGMGTNMYTTETLMKAKEGIIRIEGCTNVDELVEYADGFAEVFPEHKFEIVKILQDRHHMVGMTGDGVNDAPALKKADVGIAVAGATDAARGAADIVLTKPGLATIVTAIIGARKIFQRMTTYSKYTVAMTFRICFTFGLLTTIYNWYFPTILIVLLAVFNDGAMIALSKDRVVPSRLPNSWNLRSIFISGIVYGLYLTLSSWTLYYVATKTNFFEARCNLYSLNDHVDVLQGYCQAQLAQRSPPVSPKAPITDIPAYADQINRLPGSNPQVPSVLQQCQTEQQYVRSSIMRSLIYAQVSISGQALVFVVRTMRWSVASRAGLLTYIAFFLAQIGASVIAGIGFAGYPHPPDSFENCEFCHLTNGHMPAFFSGEVPIYNTESRFAQSVIGCTYYLIVAWVWSIIWYMGLDPIKWLLAFLLNEDGMRDLALHKKEQKEVVGRMERRPSEEGVVGFGTASYANPMGRVSIQRPSPAMLERASVVSIGRDRLDRVSQRGLQRESQRLQRESQLSTGRDSIGRMSAPIGGYMPVDRGSRKPSVDGVNINGKPSVDGVNIHGNEP</sequence>
<feature type="transmembrane region" description="Helical" evidence="17">
    <location>
        <begin position="294"/>
        <end position="322"/>
    </location>
</feature>
<feature type="compositionally biased region" description="Basic and acidic residues" evidence="18">
    <location>
        <begin position="1029"/>
        <end position="1043"/>
    </location>
</feature>
<evidence type="ECO:0000256" key="2">
    <source>
        <dbReference type="ARBA" id="ARBA00004651"/>
    </source>
</evidence>
<dbReference type="GO" id="GO:0008553">
    <property type="term" value="F:P-type proton-exporting transporter activity"/>
    <property type="evidence" value="ECO:0007669"/>
    <property type="project" value="UniProtKB-UniRule"/>
</dbReference>
<keyword evidence="6" id="KW-0597">Phosphoprotein</keyword>
<comment type="catalytic activity">
    <reaction evidence="15 17">
        <text>ATP + H2O + H(+)(in) = ADP + phosphate + 2 H(+)(out)</text>
        <dbReference type="Rhea" id="RHEA:20852"/>
        <dbReference type="ChEBI" id="CHEBI:15377"/>
        <dbReference type="ChEBI" id="CHEBI:15378"/>
        <dbReference type="ChEBI" id="CHEBI:30616"/>
        <dbReference type="ChEBI" id="CHEBI:43474"/>
        <dbReference type="ChEBI" id="CHEBI:456216"/>
        <dbReference type="EC" id="7.1.2.1"/>
    </reaction>
</comment>
<reference evidence="20 21" key="1">
    <citation type="journal article" date="2024" name="Nat. Commun.">
        <title>Phylogenomics reveals the evolutionary origins of lichenization in chlorophyte algae.</title>
        <authorList>
            <person name="Puginier C."/>
            <person name="Libourel C."/>
            <person name="Otte J."/>
            <person name="Skaloud P."/>
            <person name="Haon M."/>
            <person name="Grisel S."/>
            <person name="Petersen M."/>
            <person name="Berrin J.G."/>
            <person name="Delaux P.M."/>
            <person name="Dal Grande F."/>
            <person name="Keller J."/>
        </authorList>
    </citation>
    <scope>NUCLEOTIDE SEQUENCE [LARGE SCALE GENOMIC DNA]</scope>
    <source>
        <strain evidence="20 21">SAG 2043</strain>
    </source>
</reference>
<keyword evidence="7 17" id="KW-0812">Transmembrane</keyword>
<dbReference type="InterPro" id="IPR001757">
    <property type="entry name" value="P_typ_ATPase"/>
</dbReference>
<feature type="transmembrane region" description="Helical" evidence="17">
    <location>
        <begin position="831"/>
        <end position="848"/>
    </location>
</feature>
<keyword evidence="11 17" id="KW-0460">Magnesium</keyword>
<keyword evidence="14 17" id="KW-0472">Membrane</keyword>
<dbReference type="SUPFAM" id="SSF81653">
    <property type="entry name" value="Calcium ATPase, transduction domain A"/>
    <property type="match status" value="1"/>
</dbReference>
<gene>
    <name evidence="20" type="ORF">WJX72_007324</name>
</gene>
<evidence type="ECO:0000256" key="10">
    <source>
        <dbReference type="ARBA" id="ARBA00022840"/>
    </source>
</evidence>
<dbReference type="SUPFAM" id="SSF56784">
    <property type="entry name" value="HAD-like"/>
    <property type="match status" value="1"/>
</dbReference>
<dbReference type="SUPFAM" id="SSF81665">
    <property type="entry name" value="Calcium ATPase, transmembrane domain M"/>
    <property type="match status" value="1"/>
</dbReference>
<dbReference type="GO" id="GO:0016887">
    <property type="term" value="F:ATP hydrolysis activity"/>
    <property type="evidence" value="ECO:0007669"/>
    <property type="project" value="InterPro"/>
</dbReference>
<dbReference type="InterPro" id="IPR044492">
    <property type="entry name" value="P_typ_ATPase_HD_dom"/>
</dbReference>
<dbReference type="PRINTS" id="PR00119">
    <property type="entry name" value="CATATPASE"/>
</dbReference>
<dbReference type="InterPro" id="IPR023299">
    <property type="entry name" value="ATPase_P-typ_cyto_dom_N"/>
</dbReference>
<feature type="region of interest" description="Disordered" evidence="18">
    <location>
        <begin position="1029"/>
        <end position="1097"/>
    </location>
</feature>
<feature type="transmembrane region" description="Helical" evidence="17">
    <location>
        <begin position="88"/>
        <end position="110"/>
    </location>
</feature>
<dbReference type="InterPro" id="IPR023298">
    <property type="entry name" value="ATPase_P-typ_TM_dom_sf"/>
</dbReference>
<dbReference type="SFLD" id="SFLDG00002">
    <property type="entry name" value="C1.7:_P-type_atpase_like"/>
    <property type="match status" value="1"/>
</dbReference>
<evidence type="ECO:0000256" key="5">
    <source>
        <dbReference type="ARBA" id="ARBA00022475"/>
    </source>
</evidence>
<dbReference type="PRINTS" id="PR00120">
    <property type="entry name" value="HATPASE"/>
</dbReference>
<evidence type="ECO:0000256" key="18">
    <source>
        <dbReference type="SAM" id="MobiDB-lite"/>
    </source>
</evidence>
<dbReference type="Gene3D" id="2.70.150.10">
    <property type="entry name" value="Calcium-transporting ATPase, cytoplasmic transduction domain A"/>
    <property type="match status" value="1"/>
</dbReference>
<dbReference type="PROSITE" id="PS00154">
    <property type="entry name" value="ATPASE_E1_E2"/>
    <property type="match status" value="1"/>
</dbReference>
<feature type="transmembrane region" description="Helical" evidence="17">
    <location>
        <begin position="860"/>
        <end position="882"/>
    </location>
</feature>
<evidence type="ECO:0000259" key="19">
    <source>
        <dbReference type="SMART" id="SM00831"/>
    </source>
</evidence>
<keyword evidence="13 17" id="KW-1133">Transmembrane helix</keyword>
<dbReference type="NCBIfam" id="TIGR01647">
    <property type="entry name" value="ATPase-IIIA_H"/>
    <property type="match status" value="1"/>
</dbReference>
<keyword evidence="10 17" id="KW-0067">ATP-binding</keyword>
<evidence type="ECO:0000256" key="6">
    <source>
        <dbReference type="ARBA" id="ARBA00022553"/>
    </source>
</evidence>
<dbReference type="SMART" id="SM00831">
    <property type="entry name" value="Cation_ATPase_N"/>
    <property type="match status" value="1"/>
</dbReference>
<name>A0AAW1R7T3_9CHLO</name>
<dbReference type="InterPro" id="IPR059000">
    <property type="entry name" value="ATPase_P-type_domA"/>
</dbReference>
<evidence type="ECO:0000256" key="1">
    <source>
        <dbReference type="ARBA" id="ARBA00003417"/>
    </source>
</evidence>
<keyword evidence="21" id="KW-1185">Reference proteome</keyword>
<comment type="subcellular location">
    <subcellularLocation>
        <location evidence="2 17">Cell membrane</location>
        <topology evidence="2 17">Multi-pass membrane protein</topology>
    </subcellularLocation>
</comment>
<accession>A0AAW1R7T3</accession>
<keyword evidence="5" id="KW-1003">Cell membrane</keyword>
<evidence type="ECO:0000256" key="17">
    <source>
        <dbReference type="RuleBase" id="RU362083"/>
    </source>
</evidence>
<comment type="similarity">
    <text evidence="3 17">Belongs to the cation transport ATPase (P-type) (TC 3.A.3) family. Type IIIA subfamily.</text>
</comment>
<dbReference type="InterPro" id="IPR036412">
    <property type="entry name" value="HAD-like_sf"/>
</dbReference>
<dbReference type="EC" id="7.1.2.1" evidence="4 17"/>
<comment type="function">
    <text evidence="1">The plasma membrane ATPase of plants and fungi is a hydrogen ion pump. The proton gradient it generates drives the active transport of nutrients by H(+)-symport. The resulting external acidification and/or internal alkinization may mediate growth responses.</text>
</comment>
<keyword evidence="17" id="KW-0406">Ion transport</keyword>
<dbReference type="CDD" id="cd02076">
    <property type="entry name" value="P-type_ATPase_H"/>
    <property type="match status" value="1"/>
</dbReference>
<evidence type="ECO:0000256" key="9">
    <source>
        <dbReference type="ARBA" id="ARBA00022741"/>
    </source>
</evidence>
<comment type="caution">
    <text evidence="20">The sequence shown here is derived from an EMBL/GenBank/DDBJ whole genome shotgun (WGS) entry which is preliminary data.</text>
</comment>
<evidence type="ECO:0000256" key="13">
    <source>
        <dbReference type="ARBA" id="ARBA00022989"/>
    </source>
</evidence>
<dbReference type="InterPro" id="IPR006534">
    <property type="entry name" value="P-type_ATPase_IIIA"/>
</dbReference>
<feature type="domain" description="Cation-transporting P-type ATPase N-terminal" evidence="19">
    <location>
        <begin position="26"/>
        <end position="98"/>
    </location>
</feature>
<dbReference type="Proteomes" id="UP001489004">
    <property type="component" value="Unassembled WGS sequence"/>
</dbReference>
<feature type="transmembrane region" description="Helical" evidence="17">
    <location>
        <begin position="921"/>
        <end position="943"/>
    </location>
</feature>
<dbReference type="GO" id="GO:0005886">
    <property type="term" value="C:plasma membrane"/>
    <property type="evidence" value="ECO:0007669"/>
    <property type="project" value="UniProtKB-SubCell"/>
</dbReference>
<feature type="transmembrane region" description="Helical" evidence="17">
    <location>
        <begin position="254"/>
        <end position="274"/>
    </location>
</feature>
<dbReference type="NCBIfam" id="TIGR01494">
    <property type="entry name" value="ATPase_P-type"/>
    <property type="match status" value="2"/>
</dbReference>
<evidence type="ECO:0000256" key="11">
    <source>
        <dbReference type="ARBA" id="ARBA00022842"/>
    </source>
</evidence>
<dbReference type="FunFam" id="3.40.50.1000:FF:000211">
    <property type="entry name" value="Plasma membrane ATPase"/>
    <property type="match status" value="1"/>
</dbReference>
<feature type="transmembrane region" description="Helical" evidence="17">
    <location>
        <begin position="684"/>
        <end position="705"/>
    </location>
</feature>
<dbReference type="GO" id="GO:0046872">
    <property type="term" value="F:metal ion binding"/>
    <property type="evidence" value="ECO:0007669"/>
    <property type="project" value="UniProtKB-KW"/>
</dbReference>
<keyword evidence="8" id="KW-0479">Metal-binding</keyword>
<dbReference type="PANTHER" id="PTHR42861">
    <property type="entry name" value="CALCIUM-TRANSPORTING ATPASE"/>
    <property type="match status" value="1"/>
</dbReference>